<keyword evidence="2" id="KW-1185">Reference proteome</keyword>
<protein>
    <submittedName>
        <fullName evidence="1">Uncharacterized protein</fullName>
    </submittedName>
</protein>
<dbReference type="AlphaFoldDB" id="A0AAD6IIM0"/>
<reference evidence="1" key="2">
    <citation type="submission" date="2023-01" db="EMBL/GenBank/DDBJ databases">
        <authorList>
            <person name="Petersen C."/>
        </authorList>
    </citation>
    <scope>NUCLEOTIDE SEQUENCE</scope>
    <source>
        <strain evidence="1">IBT 15450</strain>
    </source>
</reference>
<accession>A0AAD6IIM0</accession>
<evidence type="ECO:0000313" key="1">
    <source>
        <dbReference type="EMBL" id="KAJ6048041.1"/>
    </source>
</evidence>
<organism evidence="1 2">
    <name type="scientific">Penicillium canescens</name>
    <dbReference type="NCBI Taxonomy" id="5083"/>
    <lineage>
        <taxon>Eukaryota</taxon>
        <taxon>Fungi</taxon>
        <taxon>Dikarya</taxon>
        <taxon>Ascomycota</taxon>
        <taxon>Pezizomycotina</taxon>
        <taxon>Eurotiomycetes</taxon>
        <taxon>Eurotiomycetidae</taxon>
        <taxon>Eurotiales</taxon>
        <taxon>Aspergillaceae</taxon>
        <taxon>Penicillium</taxon>
    </lineage>
</organism>
<evidence type="ECO:0000313" key="2">
    <source>
        <dbReference type="Proteomes" id="UP001219568"/>
    </source>
</evidence>
<proteinExistence type="predicted"/>
<name>A0AAD6IIM0_PENCN</name>
<sequence>MADNQHQPDPFAEGLWVLDDTGKNLGFMREEELDRNFTELADNTLVEETSPEAITKYLCTLTATQTKIHDDLRDLGWNYAAIHNFLTILENAQLYNCAMLRKKGYTESEIDRLDALGNQNLMDFSHLKRGLASLADEKYQMQLYLLEEVKRRRLIMLGEK</sequence>
<comment type="caution">
    <text evidence="1">The sequence shown here is derived from an EMBL/GenBank/DDBJ whole genome shotgun (WGS) entry which is preliminary data.</text>
</comment>
<reference evidence="1" key="1">
    <citation type="journal article" date="2023" name="IMA Fungus">
        <title>Comparative genomic study of the Penicillium genus elucidates a diverse pangenome and 15 lateral gene transfer events.</title>
        <authorList>
            <person name="Petersen C."/>
            <person name="Sorensen T."/>
            <person name="Nielsen M.R."/>
            <person name="Sondergaard T.E."/>
            <person name="Sorensen J.L."/>
            <person name="Fitzpatrick D.A."/>
            <person name="Frisvad J.C."/>
            <person name="Nielsen K.L."/>
        </authorList>
    </citation>
    <scope>NUCLEOTIDE SEQUENCE</scope>
    <source>
        <strain evidence="1">IBT 15450</strain>
    </source>
</reference>
<dbReference type="Proteomes" id="UP001219568">
    <property type="component" value="Unassembled WGS sequence"/>
</dbReference>
<dbReference type="EMBL" id="JAQJZL010000003">
    <property type="protein sequence ID" value="KAJ6048041.1"/>
    <property type="molecule type" value="Genomic_DNA"/>
</dbReference>
<gene>
    <name evidence="1" type="ORF">N7460_004188</name>
</gene>